<evidence type="ECO:0000256" key="7">
    <source>
        <dbReference type="ARBA" id="ARBA00022842"/>
    </source>
</evidence>
<feature type="binding site" evidence="11">
    <location>
        <position position="315"/>
    </location>
    <ligand>
        <name>Mg(2+)</name>
        <dbReference type="ChEBI" id="CHEBI:18420"/>
    </ligand>
</feature>
<dbReference type="Proteomes" id="UP000184041">
    <property type="component" value="Unassembled WGS sequence"/>
</dbReference>
<evidence type="ECO:0000256" key="11">
    <source>
        <dbReference type="PIRSR" id="PIRSR006268-2"/>
    </source>
</evidence>
<evidence type="ECO:0000256" key="12">
    <source>
        <dbReference type="SAM" id="Phobius"/>
    </source>
</evidence>
<dbReference type="GO" id="GO:0016740">
    <property type="term" value="F:transferase activity"/>
    <property type="evidence" value="ECO:0007669"/>
    <property type="project" value="UniProtKB-UniRule"/>
</dbReference>
<evidence type="ECO:0000256" key="6">
    <source>
        <dbReference type="ARBA" id="ARBA00022827"/>
    </source>
</evidence>
<proteinExistence type="inferred from homology"/>
<dbReference type="AlphaFoldDB" id="A0A1M5L8L5"/>
<sequence>MRKRLKERVNVWLLVMGERVGNRKKREWYLSRTGFILPVLITAIASCSEAPPPRHIKGTTMGTYYTVAYRADIDVKKIKSGIEETLYDIEAQLSNWDNESWISRFNRKQSTGFVSIPEHAYQVLEFTLQLANQTNYALDPTLGKLINLWGFGPSKVDRPPNSKAIEEALAETGPEKITLKKTPVRMVKKYANLQLNLSSVVKGYAADVLARKIGQKGITNYFINIGGEIRASVSSEKDSSWTVAIQKPAVNSRSSQAYTMTELFKSGLATSGDYRRFMDNEGRHYPHIIDPQTGRPVENDLASVTIKAPNSMKADGLATACLVLGLKKAQVLIAGTPGVEGLFIQRIKQDQFRAVTTPGWE</sequence>
<dbReference type="PANTHER" id="PTHR30040">
    <property type="entry name" value="THIAMINE BIOSYNTHESIS LIPOPROTEIN APBE"/>
    <property type="match status" value="1"/>
</dbReference>
<dbReference type="EC" id="2.7.1.180" evidence="1 10"/>
<evidence type="ECO:0000256" key="8">
    <source>
        <dbReference type="ARBA" id="ARBA00031306"/>
    </source>
</evidence>
<keyword evidence="12" id="KW-0812">Transmembrane</keyword>
<protein>
    <recommendedName>
        <fullName evidence="2 10">FAD:protein FMN transferase</fullName>
        <ecNumber evidence="1 10">2.7.1.180</ecNumber>
    </recommendedName>
    <alternativeName>
        <fullName evidence="8 10">Flavin transferase</fullName>
    </alternativeName>
</protein>
<dbReference type="GO" id="GO:0046872">
    <property type="term" value="F:metal ion binding"/>
    <property type="evidence" value="ECO:0007669"/>
    <property type="project" value="UniProtKB-UniRule"/>
</dbReference>
<dbReference type="Pfam" id="PF02424">
    <property type="entry name" value="ApbE"/>
    <property type="match status" value="1"/>
</dbReference>
<evidence type="ECO:0000313" key="13">
    <source>
        <dbReference type="EMBL" id="SHG61348.1"/>
    </source>
</evidence>
<keyword evidence="14" id="KW-1185">Reference proteome</keyword>
<accession>A0A1M5L8L5</accession>
<keyword evidence="13" id="KW-0449">Lipoprotein</keyword>
<dbReference type="EMBL" id="FQUS01000039">
    <property type="protein sequence ID" value="SHG61348.1"/>
    <property type="molecule type" value="Genomic_DNA"/>
</dbReference>
<dbReference type="Gene3D" id="3.10.520.10">
    <property type="entry name" value="ApbE-like domains"/>
    <property type="match status" value="1"/>
</dbReference>
<dbReference type="PANTHER" id="PTHR30040:SF2">
    <property type="entry name" value="FAD:PROTEIN FMN TRANSFERASE"/>
    <property type="match status" value="1"/>
</dbReference>
<dbReference type="InterPro" id="IPR024932">
    <property type="entry name" value="ApbE"/>
</dbReference>
<organism evidence="13 14">
    <name type="scientific">Fodinibius roseus</name>
    <dbReference type="NCBI Taxonomy" id="1194090"/>
    <lineage>
        <taxon>Bacteria</taxon>
        <taxon>Pseudomonadati</taxon>
        <taxon>Balneolota</taxon>
        <taxon>Balneolia</taxon>
        <taxon>Balneolales</taxon>
        <taxon>Balneolaceae</taxon>
        <taxon>Fodinibius</taxon>
    </lineage>
</organism>
<feature type="binding site" evidence="11">
    <location>
        <position position="319"/>
    </location>
    <ligand>
        <name>Mg(2+)</name>
        <dbReference type="ChEBI" id="CHEBI:18420"/>
    </ligand>
</feature>
<keyword evidence="6 10" id="KW-0274">FAD</keyword>
<feature type="transmembrane region" description="Helical" evidence="12">
    <location>
        <begin position="29"/>
        <end position="46"/>
    </location>
</feature>
<keyword evidence="4 10" id="KW-0808">Transferase</keyword>
<feature type="binding site" evidence="11">
    <location>
        <position position="199"/>
    </location>
    <ligand>
        <name>Mg(2+)</name>
        <dbReference type="ChEBI" id="CHEBI:18420"/>
    </ligand>
</feature>
<dbReference type="PIRSF" id="PIRSF006268">
    <property type="entry name" value="ApbE"/>
    <property type="match status" value="1"/>
</dbReference>
<keyword evidence="12" id="KW-0472">Membrane</keyword>
<reference evidence="13 14" key="1">
    <citation type="submission" date="2016-11" db="EMBL/GenBank/DDBJ databases">
        <authorList>
            <person name="Jaros S."/>
            <person name="Januszkiewicz K."/>
            <person name="Wedrychowicz H."/>
        </authorList>
    </citation>
    <scope>NUCLEOTIDE SEQUENCE [LARGE SCALE GENOMIC DNA]</scope>
    <source>
        <strain evidence="13 14">DSM 21986</strain>
    </source>
</reference>
<evidence type="ECO:0000256" key="1">
    <source>
        <dbReference type="ARBA" id="ARBA00011955"/>
    </source>
</evidence>
<keyword evidence="3 10" id="KW-0285">Flavoprotein</keyword>
<evidence type="ECO:0000256" key="9">
    <source>
        <dbReference type="ARBA" id="ARBA00048540"/>
    </source>
</evidence>
<evidence type="ECO:0000256" key="10">
    <source>
        <dbReference type="PIRNR" id="PIRNR006268"/>
    </source>
</evidence>
<keyword evidence="12" id="KW-1133">Transmembrane helix</keyword>
<keyword evidence="5 10" id="KW-0479">Metal-binding</keyword>
<evidence type="ECO:0000256" key="5">
    <source>
        <dbReference type="ARBA" id="ARBA00022723"/>
    </source>
</evidence>
<dbReference type="InterPro" id="IPR003374">
    <property type="entry name" value="ApbE-like_sf"/>
</dbReference>
<comment type="similarity">
    <text evidence="10">Belongs to the ApbE family.</text>
</comment>
<gene>
    <name evidence="13" type="ORF">SAMN05443144_1393</name>
</gene>
<dbReference type="OrthoDB" id="9778595at2"/>
<evidence type="ECO:0000256" key="4">
    <source>
        <dbReference type="ARBA" id="ARBA00022679"/>
    </source>
</evidence>
<evidence type="ECO:0000313" key="14">
    <source>
        <dbReference type="Proteomes" id="UP000184041"/>
    </source>
</evidence>
<dbReference type="STRING" id="1194090.SAMN05443144_1393"/>
<evidence type="ECO:0000256" key="3">
    <source>
        <dbReference type="ARBA" id="ARBA00022630"/>
    </source>
</evidence>
<keyword evidence="7 10" id="KW-0460">Magnesium</keyword>
<dbReference type="SUPFAM" id="SSF143631">
    <property type="entry name" value="ApbE-like"/>
    <property type="match status" value="1"/>
</dbReference>
<name>A0A1M5L8L5_9BACT</name>
<comment type="catalytic activity">
    <reaction evidence="9 10">
        <text>L-threonyl-[protein] + FAD = FMN-L-threonyl-[protein] + AMP + H(+)</text>
        <dbReference type="Rhea" id="RHEA:36847"/>
        <dbReference type="Rhea" id="RHEA-COMP:11060"/>
        <dbReference type="Rhea" id="RHEA-COMP:11061"/>
        <dbReference type="ChEBI" id="CHEBI:15378"/>
        <dbReference type="ChEBI" id="CHEBI:30013"/>
        <dbReference type="ChEBI" id="CHEBI:57692"/>
        <dbReference type="ChEBI" id="CHEBI:74257"/>
        <dbReference type="ChEBI" id="CHEBI:456215"/>
        <dbReference type="EC" id="2.7.1.180"/>
    </reaction>
</comment>
<comment type="cofactor">
    <cofactor evidence="11">
        <name>Mg(2+)</name>
        <dbReference type="ChEBI" id="CHEBI:18420"/>
    </cofactor>
    <cofactor evidence="11">
        <name>Mn(2+)</name>
        <dbReference type="ChEBI" id="CHEBI:29035"/>
    </cofactor>
    <text evidence="11">Magnesium. Can also use manganese.</text>
</comment>
<evidence type="ECO:0000256" key="2">
    <source>
        <dbReference type="ARBA" id="ARBA00016337"/>
    </source>
</evidence>